<feature type="transmembrane region" description="Helical" evidence="1">
    <location>
        <begin position="37"/>
        <end position="53"/>
    </location>
</feature>
<accession>A0A9Q2W7V3</accession>
<dbReference type="AlphaFoldDB" id="A0A9Q2W7V3"/>
<proteinExistence type="predicted"/>
<evidence type="ECO:0000313" key="3">
    <source>
        <dbReference type="Proteomes" id="UP000709437"/>
    </source>
</evidence>
<comment type="caution">
    <text evidence="2">The sequence shown here is derived from an EMBL/GenBank/DDBJ whole genome shotgun (WGS) entry which is preliminary data.</text>
</comment>
<evidence type="ECO:0000313" key="2">
    <source>
        <dbReference type="EMBL" id="MBT1542879.1"/>
    </source>
</evidence>
<dbReference type="RefSeq" id="WP_056068179.1">
    <property type="nucleotide sequence ID" value="NZ_JAHEWX010000020.1"/>
</dbReference>
<keyword evidence="1" id="KW-0812">Transmembrane</keyword>
<dbReference type="Proteomes" id="UP000709437">
    <property type="component" value="Unassembled WGS sequence"/>
</dbReference>
<evidence type="ECO:0000256" key="1">
    <source>
        <dbReference type="SAM" id="Phobius"/>
    </source>
</evidence>
<feature type="transmembrane region" description="Helical" evidence="1">
    <location>
        <begin position="12"/>
        <end position="31"/>
    </location>
</feature>
<gene>
    <name evidence="2" type="ORF">KK103_14005</name>
</gene>
<name>A0A9Q2W7V3_9MICO</name>
<reference evidence="2" key="1">
    <citation type="submission" date="2021-05" db="EMBL/GenBank/DDBJ databases">
        <title>Whole genome sequence of Curtobacterium flaccumfaciens pv. flaccumfaciens strain CFBP 3417.</title>
        <authorList>
            <person name="Osdaghi E."/>
            <person name="Taghouti G."/>
            <person name="Portier P."/>
            <person name="Fazliarab A."/>
            <person name="Taghavi S.M."/>
            <person name="Briand M."/>
            <person name="Le-Saux M."/>
            <person name="Jacques M.-A."/>
        </authorList>
    </citation>
    <scope>NUCLEOTIDE SEQUENCE</scope>
    <source>
        <strain evidence="2">CFBP 3417</strain>
    </source>
</reference>
<sequence length="61" mass="6570">MASRPTRTTKQWLPLTALVLGLIGSAAGALAGQPNSWLWFAAGVVVAVVWAVLRRRRSPSR</sequence>
<organism evidence="2 3">
    <name type="scientific">Curtobacterium flaccumfaciens pv. flaccumfaciens</name>
    <dbReference type="NCBI Taxonomy" id="138532"/>
    <lineage>
        <taxon>Bacteria</taxon>
        <taxon>Bacillati</taxon>
        <taxon>Actinomycetota</taxon>
        <taxon>Actinomycetes</taxon>
        <taxon>Micrococcales</taxon>
        <taxon>Microbacteriaceae</taxon>
        <taxon>Curtobacterium</taxon>
    </lineage>
</organism>
<keyword evidence="1" id="KW-0472">Membrane</keyword>
<protein>
    <submittedName>
        <fullName evidence="2">Uncharacterized protein</fullName>
    </submittedName>
</protein>
<dbReference type="EMBL" id="JAHEWX010000020">
    <property type="protein sequence ID" value="MBT1542879.1"/>
    <property type="molecule type" value="Genomic_DNA"/>
</dbReference>
<keyword evidence="1" id="KW-1133">Transmembrane helix</keyword>